<comment type="subcellular location">
    <subcellularLocation>
        <location evidence="1">Cytoplasm</location>
    </subcellularLocation>
</comment>
<dbReference type="Gene3D" id="1.10.150.130">
    <property type="match status" value="1"/>
</dbReference>
<proteinExistence type="predicted"/>
<name>A0A9X2CPP9_9BACI</name>
<keyword evidence="13" id="KW-1185">Reference proteome</keyword>
<protein>
    <submittedName>
        <fullName evidence="12">Tyrosine-type recombinase/integrase</fullName>
    </submittedName>
</protein>
<evidence type="ECO:0000259" key="11">
    <source>
        <dbReference type="PROSITE" id="PS51900"/>
    </source>
</evidence>
<evidence type="ECO:0000256" key="5">
    <source>
        <dbReference type="ARBA" id="ARBA00022908"/>
    </source>
</evidence>
<dbReference type="PROSITE" id="PS51898">
    <property type="entry name" value="TYR_RECOMBINASE"/>
    <property type="match status" value="1"/>
</dbReference>
<dbReference type="Gene3D" id="1.10.443.10">
    <property type="entry name" value="Intergrase catalytic core"/>
    <property type="match status" value="1"/>
</dbReference>
<dbReference type="Pfam" id="PF00589">
    <property type="entry name" value="Phage_integrase"/>
    <property type="match status" value="1"/>
</dbReference>
<evidence type="ECO:0000259" key="10">
    <source>
        <dbReference type="PROSITE" id="PS51898"/>
    </source>
</evidence>
<keyword evidence="5" id="KW-0229">DNA integration</keyword>
<keyword evidence="8" id="KW-0131">Cell cycle</keyword>
<organism evidence="12 13">
    <name type="scientific">Halalkalibacter alkaliphilus</name>
    <dbReference type="NCBI Taxonomy" id="2917993"/>
    <lineage>
        <taxon>Bacteria</taxon>
        <taxon>Bacillati</taxon>
        <taxon>Bacillota</taxon>
        <taxon>Bacilli</taxon>
        <taxon>Bacillales</taxon>
        <taxon>Bacillaceae</taxon>
        <taxon>Halalkalibacter</taxon>
    </lineage>
</organism>
<dbReference type="InterPro" id="IPR050090">
    <property type="entry name" value="Tyrosine_recombinase_XerCD"/>
</dbReference>
<feature type="domain" description="Core-binding (CB)" evidence="11">
    <location>
        <begin position="1"/>
        <end position="86"/>
    </location>
</feature>
<evidence type="ECO:0000256" key="3">
    <source>
        <dbReference type="ARBA" id="ARBA00022618"/>
    </source>
</evidence>
<dbReference type="GO" id="GO:0005737">
    <property type="term" value="C:cytoplasm"/>
    <property type="evidence" value="ECO:0007669"/>
    <property type="project" value="UniProtKB-SubCell"/>
</dbReference>
<keyword evidence="7" id="KW-0233">DNA recombination</keyword>
<dbReference type="InterPro" id="IPR004107">
    <property type="entry name" value="Integrase_SAM-like_N"/>
</dbReference>
<sequence>MSEQSWLDLFITYMQLEKNSSVHTLRNYTNDIEDFQRFMKSSQISSFSDVTVNDIHKYMSVLFDKYSEKTIARKISALRSFYKFHMNEGRVRENGFAVVDLPKGSERISTFLNEDEMSKLFHEMPGNKPLDQRDRAILELLYATGMKVSECSKIQIEDIDFSIGTVLIQGKRRKERYSPITTFAILALQKYIKDGRKVLIQKAKQHQSSLFLNFRGGVLSDRSIRTIVHKRMMHLASSKALRPQDIRYSFAAHLLNNGADLRVVQELLGHEHFSTTQLYAHVTKNRLKDVYKHSHPRA</sequence>
<gene>
    <name evidence="12" type="ORF">MF646_04905</name>
</gene>
<keyword evidence="6 9" id="KW-0238">DNA-binding</keyword>
<keyword evidence="2" id="KW-0963">Cytoplasm</keyword>
<dbReference type="PROSITE" id="PS51900">
    <property type="entry name" value="CB"/>
    <property type="match status" value="1"/>
</dbReference>
<dbReference type="GO" id="GO:0006310">
    <property type="term" value="P:DNA recombination"/>
    <property type="evidence" value="ECO:0007669"/>
    <property type="project" value="UniProtKB-KW"/>
</dbReference>
<dbReference type="SUPFAM" id="SSF56349">
    <property type="entry name" value="DNA breaking-rejoining enzymes"/>
    <property type="match status" value="1"/>
</dbReference>
<keyword evidence="3" id="KW-0132">Cell division</keyword>
<dbReference type="PANTHER" id="PTHR30349">
    <property type="entry name" value="PHAGE INTEGRASE-RELATED"/>
    <property type="match status" value="1"/>
</dbReference>
<dbReference type="Proteomes" id="UP001139150">
    <property type="component" value="Unassembled WGS sequence"/>
</dbReference>
<dbReference type="InterPro" id="IPR002104">
    <property type="entry name" value="Integrase_catalytic"/>
</dbReference>
<dbReference type="EMBL" id="JAKRYL010000004">
    <property type="protein sequence ID" value="MCL7746457.1"/>
    <property type="molecule type" value="Genomic_DNA"/>
</dbReference>
<dbReference type="GO" id="GO:0051301">
    <property type="term" value="P:cell division"/>
    <property type="evidence" value="ECO:0007669"/>
    <property type="project" value="UniProtKB-KW"/>
</dbReference>
<dbReference type="Pfam" id="PF02899">
    <property type="entry name" value="Phage_int_SAM_1"/>
    <property type="match status" value="1"/>
</dbReference>
<evidence type="ECO:0000313" key="12">
    <source>
        <dbReference type="EMBL" id="MCL7746457.1"/>
    </source>
</evidence>
<dbReference type="PANTHER" id="PTHR30349:SF77">
    <property type="entry name" value="TYROSINE RECOMBINASE XERC"/>
    <property type="match status" value="1"/>
</dbReference>
<evidence type="ECO:0000256" key="1">
    <source>
        <dbReference type="ARBA" id="ARBA00004496"/>
    </source>
</evidence>
<dbReference type="RefSeq" id="WP_250095380.1">
    <property type="nucleotide sequence ID" value="NZ_JAKRYL010000004.1"/>
</dbReference>
<reference evidence="12" key="1">
    <citation type="submission" date="2022-02" db="EMBL/GenBank/DDBJ databases">
        <title>Halalkalibacter sp. nov. isolated from Lonar Lake, India.</title>
        <authorList>
            <person name="Joshi A."/>
            <person name="Thite S."/>
            <person name="Lodha T."/>
        </authorList>
    </citation>
    <scope>NUCLEOTIDE SEQUENCE</scope>
    <source>
        <strain evidence="12">MEB205</strain>
    </source>
</reference>
<evidence type="ECO:0000256" key="2">
    <source>
        <dbReference type="ARBA" id="ARBA00022490"/>
    </source>
</evidence>
<evidence type="ECO:0000256" key="6">
    <source>
        <dbReference type="ARBA" id="ARBA00023125"/>
    </source>
</evidence>
<comment type="caution">
    <text evidence="12">The sequence shown here is derived from an EMBL/GenBank/DDBJ whole genome shotgun (WGS) entry which is preliminary data.</text>
</comment>
<keyword evidence="4" id="KW-0159">Chromosome partition</keyword>
<dbReference type="GO" id="GO:0007059">
    <property type="term" value="P:chromosome segregation"/>
    <property type="evidence" value="ECO:0007669"/>
    <property type="project" value="UniProtKB-KW"/>
</dbReference>
<dbReference type="InterPro" id="IPR013762">
    <property type="entry name" value="Integrase-like_cat_sf"/>
</dbReference>
<evidence type="ECO:0000256" key="9">
    <source>
        <dbReference type="PROSITE-ProRule" id="PRU01248"/>
    </source>
</evidence>
<evidence type="ECO:0000313" key="13">
    <source>
        <dbReference type="Proteomes" id="UP001139150"/>
    </source>
</evidence>
<evidence type="ECO:0000256" key="8">
    <source>
        <dbReference type="ARBA" id="ARBA00023306"/>
    </source>
</evidence>
<accession>A0A9X2CPP9</accession>
<dbReference type="AlphaFoldDB" id="A0A9X2CPP9"/>
<dbReference type="InterPro" id="IPR011010">
    <property type="entry name" value="DNA_brk_join_enz"/>
</dbReference>
<evidence type="ECO:0000256" key="7">
    <source>
        <dbReference type="ARBA" id="ARBA00023172"/>
    </source>
</evidence>
<dbReference type="GO" id="GO:0003677">
    <property type="term" value="F:DNA binding"/>
    <property type="evidence" value="ECO:0007669"/>
    <property type="project" value="UniProtKB-UniRule"/>
</dbReference>
<dbReference type="InterPro" id="IPR044068">
    <property type="entry name" value="CB"/>
</dbReference>
<evidence type="ECO:0000256" key="4">
    <source>
        <dbReference type="ARBA" id="ARBA00022829"/>
    </source>
</evidence>
<feature type="domain" description="Tyr recombinase" evidence="10">
    <location>
        <begin position="107"/>
        <end position="292"/>
    </location>
</feature>
<dbReference type="InterPro" id="IPR010998">
    <property type="entry name" value="Integrase_recombinase_N"/>
</dbReference>
<dbReference type="GO" id="GO:0015074">
    <property type="term" value="P:DNA integration"/>
    <property type="evidence" value="ECO:0007669"/>
    <property type="project" value="UniProtKB-KW"/>
</dbReference>